<evidence type="ECO:0000256" key="2">
    <source>
        <dbReference type="ARBA" id="ARBA00022723"/>
    </source>
</evidence>
<gene>
    <name evidence="6" type="ORF">H9808_09160</name>
</gene>
<dbReference type="Pfam" id="PF00753">
    <property type="entry name" value="Lactamase_B"/>
    <property type="match status" value="1"/>
</dbReference>
<name>A0A9D2G3G8_9LACT</name>
<keyword evidence="3" id="KW-0378">Hydrolase</keyword>
<reference evidence="6" key="1">
    <citation type="journal article" date="2021" name="PeerJ">
        <title>Extensive microbial diversity within the chicken gut microbiome revealed by metagenomics and culture.</title>
        <authorList>
            <person name="Gilroy R."/>
            <person name="Ravi A."/>
            <person name="Getino M."/>
            <person name="Pursley I."/>
            <person name="Horton D.L."/>
            <person name="Alikhan N.F."/>
            <person name="Baker D."/>
            <person name="Gharbi K."/>
            <person name="Hall N."/>
            <person name="Watson M."/>
            <person name="Adriaenssens E.M."/>
            <person name="Foster-Nyarko E."/>
            <person name="Jarju S."/>
            <person name="Secka A."/>
            <person name="Antonio M."/>
            <person name="Oren A."/>
            <person name="Chaudhuri R.R."/>
            <person name="La Ragione R."/>
            <person name="Hildebrand F."/>
            <person name="Pallen M.J."/>
        </authorList>
    </citation>
    <scope>NUCLEOTIDE SEQUENCE</scope>
    <source>
        <strain evidence="6">CHK169-4300</strain>
    </source>
</reference>
<evidence type="ECO:0000256" key="1">
    <source>
        <dbReference type="ARBA" id="ARBA00001947"/>
    </source>
</evidence>
<evidence type="ECO:0000259" key="5">
    <source>
        <dbReference type="SMART" id="SM00849"/>
    </source>
</evidence>
<dbReference type="SUPFAM" id="SSF56281">
    <property type="entry name" value="Metallo-hydrolase/oxidoreductase"/>
    <property type="match status" value="1"/>
</dbReference>
<dbReference type="EMBL" id="DXAZ01000157">
    <property type="protein sequence ID" value="HIZ71913.1"/>
    <property type="molecule type" value="Genomic_DNA"/>
</dbReference>
<dbReference type="PANTHER" id="PTHR46233">
    <property type="entry name" value="HYDROXYACYLGLUTATHIONE HYDROLASE GLOC"/>
    <property type="match status" value="1"/>
</dbReference>
<dbReference type="InterPro" id="IPR001279">
    <property type="entry name" value="Metallo-B-lactamas"/>
</dbReference>
<dbReference type="SMART" id="SM00849">
    <property type="entry name" value="Lactamase_B"/>
    <property type="match status" value="1"/>
</dbReference>
<dbReference type="GO" id="GO:0016787">
    <property type="term" value="F:hydrolase activity"/>
    <property type="evidence" value="ECO:0007669"/>
    <property type="project" value="UniProtKB-KW"/>
</dbReference>
<feature type="domain" description="Metallo-beta-lactamase" evidence="5">
    <location>
        <begin position="13"/>
        <end position="192"/>
    </location>
</feature>
<accession>A0A9D2G3G8</accession>
<evidence type="ECO:0000313" key="6">
    <source>
        <dbReference type="EMBL" id="HIZ71913.1"/>
    </source>
</evidence>
<organism evidence="6 7">
    <name type="scientific">Candidatus Atopostipes pullistercoris</name>
    <dbReference type="NCBI Taxonomy" id="2838467"/>
    <lineage>
        <taxon>Bacteria</taxon>
        <taxon>Bacillati</taxon>
        <taxon>Bacillota</taxon>
        <taxon>Bacilli</taxon>
        <taxon>Lactobacillales</taxon>
        <taxon>Carnobacteriaceae</taxon>
        <taxon>Atopostipes</taxon>
    </lineage>
</organism>
<comment type="caution">
    <text evidence="6">The sequence shown here is derived from an EMBL/GenBank/DDBJ whole genome shotgun (WGS) entry which is preliminary data.</text>
</comment>
<evidence type="ECO:0000256" key="3">
    <source>
        <dbReference type="ARBA" id="ARBA00022801"/>
    </source>
</evidence>
<dbReference type="InterPro" id="IPR036866">
    <property type="entry name" value="RibonucZ/Hydroxyglut_hydro"/>
</dbReference>
<sequence length="209" mass="22995">MLQVNALAVGPVLANCYIISNPKNHEALIVDPGAEPTTLIRRIEELEVQPVAILLTHAHYDHIGAVDALRDRYEIPVYLSAEEEEWLSHPNKNLSAMLGEAVTARPAEYLFKPEEILEIADFSFKVVATPGHSPGGVSLIFEDNEFVMTGDALFAGSVGRTDLPGSEPKKLIPNVRQKLFTLPPSFKIYPGHGEPSTLAHEMNTNPFFN</sequence>
<comment type="cofactor">
    <cofactor evidence="1">
        <name>Zn(2+)</name>
        <dbReference type="ChEBI" id="CHEBI:29105"/>
    </cofactor>
</comment>
<reference evidence="6" key="2">
    <citation type="submission" date="2021-04" db="EMBL/GenBank/DDBJ databases">
        <authorList>
            <person name="Gilroy R."/>
        </authorList>
    </citation>
    <scope>NUCLEOTIDE SEQUENCE</scope>
    <source>
        <strain evidence="6">CHK169-4300</strain>
    </source>
</reference>
<dbReference type="GO" id="GO:0046872">
    <property type="term" value="F:metal ion binding"/>
    <property type="evidence" value="ECO:0007669"/>
    <property type="project" value="UniProtKB-KW"/>
</dbReference>
<dbReference type="PANTHER" id="PTHR46233:SF3">
    <property type="entry name" value="HYDROXYACYLGLUTATHIONE HYDROLASE GLOC"/>
    <property type="match status" value="1"/>
</dbReference>
<dbReference type="CDD" id="cd06262">
    <property type="entry name" value="metallo-hydrolase-like_MBL-fold"/>
    <property type="match status" value="1"/>
</dbReference>
<dbReference type="Proteomes" id="UP000824106">
    <property type="component" value="Unassembled WGS sequence"/>
</dbReference>
<evidence type="ECO:0000256" key="4">
    <source>
        <dbReference type="ARBA" id="ARBA00022833"/>
    </source>
</evidence>
<dbReference type="AlphaFoldDB" id="A0A9D2G3G8"/>
<dbReference type="Gene3D" id="3.60.15.10">
    <property type="entry name" value="Ribonuclease Z/Hydroxyacylglutathione hydrolase-like"/>
    <property type="match status" value="1"/>
</dbReference>
<dbReference type="InterPro" id="IPR051453">
    <property type="entry name" value="MBL_Glyoxalase_II"/>
</dbReference>
<evidence type="ECO:0000313" key="7">
    <source>
        <dbReference type="Proteomes" id="UP000824106"/>
    </source>
</evidence>
<keyword evidence="2" id="KW-0479">Metal-binding</keyword>
<keyword evidence="4" id="KW-0862">Zinc</keyword>
<protein>
    <submittedName>
        <fullName evidence="6">MBL fold metallo-hydrolase</fullName>
    </submittedName>
</protein>
<proteinExistence type="predicted"/>